<proteinExistence type="predicted"/>
<evidence type="ECO:0000313" key="1">
    <source>
        <dbReference type="EMBL" id="VAX26740.1"/>
    </source>
</evidence>
<dbReference type="EMBL" id="UOGF01000017">
    <property type="protein sequence ID" value="VAX26740.1"/>
    <property type="molecule type" value="Genomic_DNA"/>
</dbReference>
<dbReference type="AlphaFoldDB" id="A0A3B1CVR1"/>
<dbReference type="InterPro" id="IPR036624">
    <property type="entry name" value="Hcp1-lik_sf"/>
</dbReference>
<dbReference type="SUPFAM" id="SSF141452">
    <property type="entry name" value="Hcp1-like"/>
    <property type="match status" value="1"/>
</dbReference>
<gene>
    <name evidence="1" type="ORF">MNBD_NITROSPIRAE01-250</name>
</gene>
<reference evidence="1" key="1">
    <citation type="submission" date="2018-06" db="EMBL/GenBank/DDBJ databases">
        <authorList>
            <person name="Zhirakovskaya E."/>
        </authorList>
    </citation>
    <scope>NUCLEOTIDE SEQUENCE</scope>
</reference>
<name>A0A3B1CVR1_9ZZZZ</name>
<dbReference type="Gene3D" id="2.30.110.20">
    <property type="entry name" value="Hcp1-like"/>
    <property type="match status" value="1"/>
</dbReference>
<evidence type="ECO:0008006" key="2">
    <source>
        <dbReference type="Google" id="ProtNLM"/>
    </source>
</evidence>
<sequence>MTEALEYLIITVNKVIITSVQTSARKDSDIVEETTILNFAEVLVEYQPQAADGSPEGGAITYGWNIAGNVAL</sequence>
<accession>A0A3B1CVR1</accession>
<protein>
    <recommendedName>
        <fullName evidence="2">Cytoplasmic protein USSDB7A</fullName>
    </recommendedName>
</protein>
<organism evidence="1">
    <name type="scientific">hydrothermal vent metagenome</name>
    <dbReference type="NCBI Taxonomy" id="652676"/>
    <lineage>
        <taxon>unclassified sequences</taxon>
        <taxon>metagenomes</taxon>
        <taxon>ecological metagenomes</taxon>
    </lineage>
</organism>